<dbReference type="PANTHER" id="PTHR10773:SF19">
    <property type="match status" value="1"/>
</dbReference>
<dbReference type="PANTHER" id="PTHR10773">
    <property type="entry name" value="DNA-DIRECTED RNA POLYMERASES I, II, AND III SUBUNIT RPABC2"/>
    <property type="match status" value="1"/>
</dbReference>
<dbReference type="Pfam" id="PF25273">
    <property type="entry name" value="DUF7869"/>
    <property type="match status" value="1"/>
</dbReference>
<dbReference type="Proteomes" id="UP001152888">
    <property type="component" value="Unassembled WGS sequence"/>
</dbReference>
<dbReference type="AlphaFoldDB" id="A0A9P0L6X2"/>
<protein>
    <recommendedName>
        <fullName evidence="2">DUF7869 domain-containing protein</fullName>
    </recommendedName>
</protein>
<evidence type="ECO:0000313" key="3">
    <source>
        <dbReference type="EMBL" id="CAH1987500.1"/>
    </source>
</evidence>
<name>A0A9P0L6X2_ACAOB</name>
<proteinExistence type="predicted"/>
<comment type="caution">
    <text evidence="3">The sequence shown here is derived from an EMBL/GenBank/DDBJ whole genome shotgun (WGS) entry which is preliminary data.</text>
</comment>
<feature type="region of interest" description="Disordered" evidence="1">
    <location>
        <begin position="163"/>
        <end position="187"/>
    </location>
</feature>
<dbReference type="OrthoDB" id="6760765at2759"/>
<sequence>MFSTTRSSRIMRLARQENKCRYSDDIGVAVKQDAGSVMDKNKHYEYYGCPNFESADMSEDKNQQNSKLHCRDYRCHLMKSAHLNPPDFLVPKETNVFNPTIHDVPSDDMWKQIFTNDTPNKNMLASLSGLDEVDNQPSCSFYGTSSNQMNTYDKNNVEEDIYLSSSENDPFETDEDSDYEEDSEIEDDSVQNLPIRKQKRKCIKRFTQKEKTRKRTRNVTTWKRNEIKLARNSGKEYLDWKGNTHSARKLKDPCKNCKKKCVERIGHTEREEIFKDYWSLADINRQRDFIAHHVVVKVKGRTRLQKQSLNSDDSDEPPIMQERSRRTFTNFYYLTVREERISVCQIFFLNTLCISAQVVKTVIKKLGSTGVISADKRGKVCKNSQIDDTVKQTVRNHINSFDFSESHYCRINTSRLYLPPTLNISKMYVLYEEYCNDNNIKDTATESMYRTIFVEEFNISFFKPKKDLCDICHANENSSEEEKLKIEEEYRLHRENRLKARESKDRDKKKATESSSFVAAAFDLQKALPVPKSEVGLAYYKLKLQTYNFSIYNLANNNGLCFMWYECIAKRGSCEIGSCLILFVKEHVQKGVKEFSFFSDNCSGQNRNKYLFSLYNYLTQKYQITIRHQFMERGHTQTEGDSMHSVIEKAARHIPIYTPEQWYTLVRTAKRRQPYEVGEISQNDVFDLKLLQQSTTINWEKDETNEKIHLNKFRIVVSNVQFPNKIFFKYSYDESEPFKIINLVEKGRRKKDNVDIKNTELKKCYLRKLPLSKKKFDHLQFLCQKKAILPQYHELFFKNLPYAAQENIDSDSDLN</sequence>
<feature type="compositionally biased region" description="Acidic residues" evidence="1">
    <location>
        <begin position="169"/>
        <end position="187"/>
    </location>
</feature>
<evidence type="ECO:0000259" key="2">
    <source>
        <dbReference type="Pfam" id="PF25273"/>
    </source>
</evidence>
<keyword evidence="4" id="KW-1185">Reference proteome</keyword>
<gene>
    <name evidence="3" type="ORF">ACAOBT_LOCUS17878</name>
</gene>
<organism evidence="3 4">
    <name type="scientific">Acanthoscelides obtectus</name>
    <name type="common">Bean weevil</name>
    <name type="synonym">Bruchus obtectus</name>
    <dbReference type="NCBI Taxonomy" id="200917"/>
    <lineage>
        <taxon>Eukaryota</taxon>
        <taxon>Metazoa</taxon>
        <taxon>Ecdysozoa</taxon>
        <taxon>Arthropoda</taxon>
        <taxon>Hexapoda</taxon>
        <taxon>Insecta</taxon>
        <taxon>Pterygota</taxon>
        <taxon>Neoptera</taxon>
        <taxon>Endopterygota</taxon>
        <taxon>Coleoptera</taxon>
        <taxon>Polyphaga</taxon>
        <taxon>Cucujiformia</taxon>
        <taxon>Chrysomeloidea</taxon>
        <taxon>Chrysomelidae</taxon>
        <taxon>Bruchinae</taxon>
        <taxon>Bruchini</taxon>
        <taxon>Acanthoscelides</taxon>
    </lineage>
</organism>
<feature type="domain" description="DUF7869" evidence="2">
    <location>
        <begin position="579"/>
        <end position="691"/>
    </location>
</feature>
<evidence type="ECO:0000313" key="4">
    <source>
        <dbReference type="Proteomes" id="UP001152888"/>
    </source>
</evidence>
<evidence type="ECO:0000256" key="1">
    <source>
        <dbReference type="SAM" id="MobiDB-lite"/>
    </source>
</evidence>
<accession>A0A9P0L6X2</accession>
<reference evidence="3" key="1">
    <citation type="submission" date="2022-03" db="EMBL/GenBank/DDBJ databases">
        <authorList>
            <person name="Sayadi A."/>
        </authorList>
    </citation>
    <scope>NUCLEOTIDE SEQUENCE</scope>
</reference>
<dbReference type="EMBL" id="CAKOFQ010007020">
    <property type="protein sequence ID" value="CAH1987500.1"/>
    <property type="molecule type" value="Genomic_DNA"/>
</dbReference>
<dbReference type="InterPro" id="IPR057191">
    <property type="entry name" value="DUF7869"/>
</dbReference>